<dbReference type="AlphaFoldDB" id="A0A9W7T511"/>
<reference evidence="1" key="1">
    <citation type="submission" date="2021-02" db="EMBL/GenBank/DDBJ databases">
        <title>Comparative genomics reveals that relaxation of natural selection precedes convergent phenotypic evolution of cavefish.</title>
        <authorList>
            <person name="Peng Z."/>
        </authorList>
    </citation>
    <scope>NUCLEOTIDE SEQUENCE</scope>
    <source>
        <tissue evidence="1">Muscle</tissue>
    </source>
</reference>
<sequence>MRCMKKKIQLPRELTLVCRPQWIKSTKRRSLRLRRWSNTSERRQNIGIWCITPCSHALESRGETRSGVSPLLWVPIYGRLGHHPVCYGQHVLVSYLALNTEPLDSVSALIPPEPLGPAHFMTILLAYSSFVCFRYEGKMHKQAKSNLALNPEPLDSMSVLIPCEPLGPAHFVTVLLAYSSFVCFRYEGKMQKHAKFNLVMNPEPPGPLSAHLPLSHWVLLVFIFRFTF</sequence>
<evidence type="ECO:0000313" key="1">
    <source>
        <dbReference type="EMBL" id="KAI7791728.1"/>
    </source>
</evidence>
<name>A0A9W7T511_TRIRA</name>
<dbReference type="Proteomes" id="UP001059041">
    <property type="component" value="Linkage Group LG24"/>
</dbReference>
<evidence type="ECO:0000313" key="2">
    <source>
        <dbReference type="Proteomes" id="UP001059041"/>
    </source>
</evidence>
<dbReference type="EMBL" id="JAFHDT010000024">
    <property type="protein sequence ID" value="KAI7791728.1"/>
    <property type="molecule type" value="Genomic_DNA"/>
</dbReference>
<organism evidence="1 2">
    <name type="scientific">Triplophysa rosa</name>
    <name type="common">Cave loach</name>
    <dbReference type="NCBI Taxonomy" id="992332"/>
    <lineage>
        <taxon>Eukaryota</taxon>
        <taxon>Metazoa</taxon>
        <taxon>Chordata</taxon>
        <taxon>Craniata</taxon>
        <taxon>Vertebrata</taxon>
        <taxon>Euteleostomi</taxon>
        <taxon>Actinopterygii</taxon>
        <taxon>Neopterygii</taxon>
        <taxon>Teleostei</taxon>
        <taxon>Ostariophysi</taxon>
        <taxon>Cypriniformes</taxon>
        <taxon>Nemacheilidae</taxon>
        <taxon>Triplophysa</taxon>
    </lineage>
</organism>
<comment type="caution">
    <text evidence="1">The sequence shown here is derived from an EMBL/GenBank/DDBJ whole genome shotgun (WGS) entry which is preliminary data.</text>
</comment>
<proteinExistence type="predicted"/>
<accession>A0A9W7T511</accession>
<keyword evidence="2" id="KW-1185">Reference proteome</keyword>
<gene>
    <name evidence="1" type="ORF">IRJ41_005840</name>
</gene>
<protein>
    <submittedName>
        <fullName evidence="1">Uncharacterized protein</fullName>
    </submittedName>
</protein>